<dbReference type="Proteomes" id="UP000672657">
    <property type="component" value="Unassembled WGS sequence"/>
</dbReference>
<organism evidence="1 2">
    <name type="scientific">Cupriavidus numazuensis</name>
    <dbReference type="NCBI Taxonomy" id="221992"/>
    <lineage>
        <taxon>Bacteria</taxon>
        <taxon>Pseudomonadati</taxon>
        <taxon>Pseudomonadota</taxon>
        <taxon>Betaproteobacteria</taxon>
        <taxon>Burkholderiales</taxon>
        <taxon>Burkholderiaceae</taxon>
        <taxon>Cupriavidus</taxon>
    </lineage>
</organism>
<reference evidence="1 2" key="1">
    <citation type="submission" date="2021-03" db="EMBL/GenBank/DDBJ databases">
        <authorList>
            <person name="Peeters C."/>
        </authorList>
    </citation>
    <scope>NUCLEOTIDE SEQUENCE [LARGE SCALE GENOMIC DNA]</scope>
    <source>
        <strain evidence="1 2">LMG 26411</strain>
    </source>
</reference>
<sequence length="223" mass="24438">MTIPATTPADGELNLDVLEAIARRGGTVIPSDTLAMIARIRELERATPSPGKAPERIQELERVCGSMASTIENMDKAVRATLGIDPDADDSLPELVADWMEDRASPGKAEAEDAARYRWLVDRYCGWDAEWGDPAKEIIAFRFDQEAPVPMNKGELSESIDAAIRQERDKQCGCQTCRPHSVEMRMILCPTCGNKRCPHANDHRNACTGSNELGQPGSAYPAI</sequence>
<evidence type="ECO:0000313" key="1">
    <source>
        <dbReference type="EMBL" id="CAG2132163.1"/>
    </source>
</evidence>
<proteinExistence type="predicted"/>
<name>A0ABM8TAS1_9BURK</name>
<dbReference type="EMBL" id="CAJPVI010000002">
    <property type="protein sequence ID" value="CAG2132163.1"/>
    <property type="molecule type" value="Genomic_DNA"/>
</dbReference>
<evidence type="ECO:0000313" key="2">
    <source>
        <dbReference type="Proteomes" id="UP000672657"/>
    </source>
</evidence>
<comment type="caution">
    <text evidence="1">The sequence shown here is derived from an EMBL/GenBank/DDBJ whole genome shotgun (WGS) entry which is preliminary data.</text>
</comment>
<protein>
    <submittedName>
        <fullName evidence="1">Uncharacterized protein</fullName>
    </submittedName>
</protein>
<keyword evidence="2" id="KW-1185">Reference proteome</keyword>
<gene>
    <name evidence="1" type="ORF">LMG26411_00568</name>
</gene>
<accession>A0ABM8TAS1</accession>
<dbReference type="RefSeq" id="WP_211951787.1">
    <property type="nucleotide sequence ID" value="NZ_CAJPVI010000002.1"/>
</dbReference>